<dbReference type="PATRIC" id="fig|1173022.3.peg.3194"/>
<dbReference type="SMART" id="SM00220">
    <property type="entry name" value="S_TKc"/>
    <property type="match status" value="1"/>
</dbReference>
<dbReference type="eggNOG" id="COG2319">
    <property type="taxonomic scope" value="Bacteria"/>
</dbReference>
<dbReference type="CDD" id="cd14014">
    <property type="entry name" value="STKc_PknB_like"/>
    <property type="match status" value="1"/>
</dbReference>
<feature type="repeat" description="WD" evidence="3">
    <location>
        <begin position="377"/>
        <end position="418"/>
    </location>
</feature>
<dbReference type="EMBL" id="CP003620">
    <property type="protein sequence ID" value="AFZ13790.1"/>
    <property type="molecule type" value="Genomic_DNA"/>
</dbReference>
<evidence type="ECO:0000259" key="4">
    <source>
        <dbReference type="PROSITE" id="PS50011"/>
    </source>
</evidence>
<dbReference type="Gene3D" id="2.130.10.10">
    <property type="entry name" value="YVTN repeat-like/Quinoprotein amine dehydrogenase"/>
    <property type="match status" value="2"/>
</dbReference>
<dbReference type="PANTHER" id="PTHR22847">
    <property type="entry name" value="WD40 REPEAT PROTEIN"/>
    <property type="match status" value="1"/>
</dbReference>
<dbReference type="Pfam" id="PF00069">
    <property type="entry name" value="Pkinase"/>
    <property type="match status" value="1"/>
</dbReference>
<evidence type="ECO:0000256" key="2">
    <source>
        <dbReference type="ARBA" id="ARBA00022737"/>
    </source>
</evidence>
<dbReference type="InterPro" id="IPR019775">
    <property type="entry name" value="WD40_repeat_CS"/>
</dbReference>
<reference evidence="5 6" key="1">
    <citation type="submission" date="2012-06" db="EMBL/GenBank/DDBJ databases">
        <title>Finished chromosome of genome of Crinalium epipsammum PCC 9333.</title>
        <authorList>
            <consortium name="US DOE Joint Genome Institute"/>
            <person name="Gugger M."/>
            <person name="Coursin T."/>
            <person name="Rippka R."/>
            <person name="Tandeau De Marsac N."/>
            <person name="Huntemann M."/>
            <person name="Wei C.-L."/>
            <person name="Han J."/>
            <person name="Detter J.C."/>
            <person name="Han C."/>
            <person name="Tapia R."/>
            <person name="Davenport K."/>
            <person name="Daligault H."/>
            <person name="Erkkila T."/>
            <person name="Gu W."/>
            <person name="Munk A.C.C."/>
            <person name="Teshima H."/>
            <person name="Xu Y."/>
            <person name="Chain P."/>
            <person name="Chen A."/>
            <person name="Krypides N."/>
            <person name="Mavromatis K."/>
            <person name="Markowitz V."/>
            <person name="Szeto E."/>
            <person name="Ivanova N."/>
            <person name="Mikhailova N."/>
            <person name="Ovchinnikova G."/>
            <person name="Pagani I."/>
            <person name="Pati A."/>
            <person name="Goodwin L."/>
            <person name="Peters L."/>
            <person name="Pitluck S."/>
            <person name="Woyke T."/>
            <person name="Kerfeld C."/>
        </authorList>
    </citation>
    <scope>NUCLEOTIDE SEQUENCE [LARGE SCALE GENOMIC DNA]</scope>
    <source>
        <strain evidence="5 6">PCC 9333</strain>
    </source>
</reference>
<name>K9W2X9_9CYAN</name>
<protein>
    <submittedName>
        <fullName evidence="5">Serine/threonine protein kinase with WD40 repeats</fullName>
    </submittedName>
</protein>
<dbReference type="InterPro" id="IPR000719">
    <property type="entry name" value="Prot_kinase_dom"/>
</dbReference>
<proteinExistence type="predicted"/>
<keyword evidence="5" id="KW-0418">Kinase</keyword>
<evidence type="ECO:0000313" key="5">
    <source>
        <dbReference type="EMBL" id="AFZ13790.1"/>
    </source>
</evidence>
<dbReference type="InterPro" id="IPR011009">
    <property type="entry name" value="Kinase-like_dom_sf"/>
</dbReference>
<dbReference type="PROSITE" id="PS50082">
    <property type="entry name" value="WD_REPEATS_2"/>
    <property type="match status" value="4"/>
</dbReference>
<dbReference type="Pfam" id="PF00400">
    <property type="entry name" value="WD40"/>
    <property type="match status" value="4"/>
</dbReference>
<organism evidence="5 6">
    <name type="scientific">Crinalium epipsammum PCC 9333</name>
    <dbReference type="NCBI Taxonomy" id="1173022"/>
    <lineage>
        <taxon>Bacteria</taxon>
        <taxon>Bacillati</taxon>
        <taxon>Cyanobacteriota</taxon>
        <taxon>Cyanophyceae</taxon>
        <taxon>Gomontiellales</taxon>
        <taxon>Gomontiellaceae</taxon>
        <taxon>Crinalium</taxon>
    </lineage>
</organism>
<dbReference type="InterPro" id="IPR001680">
    <property type="entry name" value="WD40_rpt"/>
</dbReference>
<dbReference type="PRINTS" id="PR00320">
    <property type="entry name" value="GPROTEINBRPT"/>
</dbReference>
<dbReference type="KEGG" id="cep:Cri9333_2951"/>
<feature type="repeat" description="WD" evidence="3">
    <location>
        <begin position="545"/>
        <end position="586"/>
    </location>
</feature>
<dbReference type="SUPFAM" id="SSF50978">
    <property type="entry name" value="WD40 repeat-like"/>
    <property type="match status" value="1"/>
</dbReference>
<dbReference type="STRING" id="1173022.Cri9333_2951"/>
<keyword evidence="2" id="KW-0677">Repeat</keyword>
<evidence type="ECO:0000313" key="6">
    <source>
        <dbReference type="Proteomes" id="UP000010472"/>
    </source>
</evidence>
<dbReference type="InterPro" id="IPR008271">
    <property type="entry name" value="Ser/Thr_kinase_AS"/>
</dbReference>
<dbReference type="PANTHER" id="PTHR22847:SF637">
    <property type="entry name" value="WD REPEAT DOMAIN 5B"/>
    <property type="match status" value="1"/>
</dbReference>
<dbReference type="HOGENOM" id="CLU_000288_135_4_3"/>
<keyword evidence="6" id="KW-1185">Reference proteome</keyword>
<dbReference type="OrthoDB" id="500858at2"/>
<dbReference type="PROSITE" id="PS50011">
    <property type="entry name" value="PROTEIN_KINASE_DOM"/>
    <property type="match status" value="1"/>
</dbReference>
<sequence length="625" mass="69645">MTTHHLAMQVCINFSCPKPTDPLNANNPICRHCGSELVLQNRYRVVRLLSDQSGFGNVYEVDDGGRSKILKVLKQHHNTNPTALKLFQKEATALSQLDHPGIPKFDNYFQLQLRNSSGGANSPLLHCIVMEKIDGSTLEEWQNQRGNKPISQEQAIIWLKQVVEILKTIHNHSYFHRDIKPSNIMLRPNGELVLIDFGSTREMTYTYLGKVSGAGNITKLTSAGYTPPEQDKGHAVPQSDFYALGRTFVYLLTGKEPNHQAIYNPYKDELVWRGHARGLSPHFADLIDDMMAHQAGNRPKNAQEILQRLNNISKNIHPPPPPPQQLKRYWILSGVLAILITIIGSAQAYSQSAFNSDVFTLLTSLTLLEKDNFNISDLSEGSSLKSVTFNSKGEILASTTQTNIIKIWNLSLSERLTTLNDQRKEIRYVTFSRDGNTLASASNDNTIKIWDIATAQDIGTFKDESEKYISSLAISQNSQTLANVTWGKNITIWNMINHEKIGNIQVESDSFIAIAISPDGQILASGTNDEIKLWNIANREEKQTFTVDSGGITALAFSPDGKILASGSNDNTIQIWNLITGKIIRTLAGHSSPIRSMAFSPNGQKLVSSSDDNTIKIWRLQKVVR</sequence>
<dbReference type="SUPFAM" id="SSF56112">
    <property type="entry name" value="Protein kinase-like (PK-like)"/>
    <property type="match status" value="1"/>
</dbReference>
<feature type="domain" description="Protein kinase" evidence="4">
    <location>
        <begin position="44"/>
        <end position="320"/>
    </location>
</feature>
<dbReference type="PROSITE" id="PS00678">
    <property type="entry name" value="WD_REPEATS_1"/>
    <property type="match status" value="2"/>
</dbReference>
<dbReference type="eggNOG" id="COG0515">
    <property type="taxonomic scope" value="Bacteria"/>
</dbReference>
<dbReference type="PROSITE" id="PS50294">
    <property type="entry name" value="WD_REPEATS_REGION"/>
    <property type="match status" value="3"/>
</dbReference>
<dbReference type="InterPro" id="IPR036322">
    <property type="entry name" value="WD40_repeat_dom_sf"/>
</dbReference>
<keyword evidence="5" id="KW-0808">Transferase</keyword>
<dbReference type="Gene3D" id="1.10.510.10">
    <property type="entry name" value="Transferase(Phosphotransferase) domain 1"/>
    <property type="match status" value="1"/>
</dbReference>
<dbReference type="CDD" id="cd00200">
    <property type="entry name" value="WD40"/>
    <property type="match status" value="1"/>
</dbReference>
<dbReference type="RefSeq" id="WP_015203898.1">
    <property type="nucleotide sequence ID" value="NC_019753.1"/>
</dbReference>
<accession>K9W2X9</accession>
<dbReference type="GO" id="GO:0004674">
    <property type="term" value="F:protein serine/threonine kinase activity"/>
    <property type="evidence" value="ECO:0007669"/>
    <property type="project" value="UniProtKB-KW"/>
</dbReference>
<evidence type="ECO:0000256" key="3">
    <source>
        <dbReference type="PROSITE-ProRule" id="PRU00221"/>
    </source>
</evidence>
<keyword evidence="1 3" id="KW-0853">WD repeat</keyword>
<dbReference type="Proteomes" id="UP000010472">
    <property type="component" value="Chromosome"/>
</dbReference>
<feature type="repeat" description="WD" evidence="3">
    <location>
        <begin position="419"/>
        <end position="460"/>
    </location>
</feature>
<dbReference type="GO" id="GO:0005524">
    <property type="term" value="F:ATP binding"/>
    <property type="evidence" value="ECO:0007669"/>
    <property type="project" value="InterPro"/>
</dbReference>
<dbReference type="InterPro" id="IPR015943">
    <property type="entry name" value="WD40/YVTN_repeat-like_dom_sf"/>
</dbReference>
<evidence type="ECO:0000256" key="1">
    <source>
        <dbReference type="ARBA" id="ARBA00022574"/>
    </source>
</evidence>
<gene>
    <name evidence="5" type="ORF">Cri9333_2951</name>
</gene>
<dbReference type="AlphaFoldDB" id="K9W2X9"/>
<dbReference type="PROSITE" id="PS00108">
    <property type="entry name" value="PROTEIN_KINASE_ST"/>
    <property type="match status" value="1"/>
</dbReference>
<dbReference type="InterPro" id="IPR020472">
    <property type="entry name" value="WD40_PAC1"/>
</dbReference>
<dbReference type="Gene3D" id="3.30.200.20">
    <property type="entry name" value="Phosphorylase Kinase, domain 1"/>
    <property type="match status" value="1"/>
</dbReference>
<dbReference type="SMART" id="SM00320">
    <property type="entry name" value="WD40"/>
    <property type="match status" value="6"/>
</dbReference>
<feature type="repeat" description="WD" evidence="3">
    <location>
        <begin position="587"/>
        <end position="625"/>
    </location>
</feature>
<keyword evidence="5" id="KW-0723">Serine/threonine-protein kinase</keyword>